<sequence length="185" mass="19544">MPFLPTSTEWYEQSSLLLKARPSTTRITSKYTVLSPSPSKIRKRTKYAERKSLKSTADTSSTPATAEAQSSTTVDASTPTATFTLKTYDPVSGICLQYETNKAAEVGRLVGSLGRLGKHMAAVKTVTTDLSEPSGRPGVDTPGVEKLEGDVVMADVKMTDAKTVEQGKAGNGGGGGGKKKKKGKK</sequence>
<dbReference type="PANTHER" id="PTHR12834">
    <property type="entry name" value="SIGNAL RECOGNITION PARTICLE 9 KDA PROTEIN"/>
    <property type="match status" value="1"/>
</dbReference>
<evidence type="ECO:0000313" key="3">
    <source>
        <dbReference type="EMBL" id="KAF2742172.1"/>
    </source>
</evidence>
<feature type="domain" description="SRP9" evidence="2">
    <location>
        <begin position="5"/>
        <end position="120"/>
    </location>
</feature>
<dbReference type="OrthoDB" id="5419752at2759"/>
<name>A0A6A6UV82_9PLEO</name>
<dbReference type="InterPro" id="IPR039432">
    <property type="entry name" value="SRP9_dom"/>
</dbReference>
<dbReference type="Proteomes" id="UP000799440">
    <property type="component" value="Unassembled WGS sequence"/>
</dbReference>
<accession>A0A6A6UV82</accession>
<evidence type="ECO:0000259" key="2">
    <source>
        <dbReference type="Pfam" id="PF05486"/>
    </source>
</evidence>
<dbReference type="EMBL" id="MU006613">
    <property type="protein sequence ID" value="KAF2742172.1"/>
    <property type="molecule type" value="Genomic_DNA"/>
</dbReference>
<feature type="region of interest" description="Disordered" evidence="1">
    <location>
        <begin position="162"/>
        <end position="185"/>
    </location>
</feature>
<proteinExistence type="predicted"/>
<keyword evidence="4" id="KW-1185">Reference proteome</keyword>
<dbReference type="InterPro" id="IPR039914">
    <property type="entry name" value="SRP9-like"/>
</dbReference>
<evidence type="ECO:0000313" key="4">
    <source>
        <dbReference type="Proteomes" id="UP000799440"/>
    </source>
</evidence>
<feature type="compositionally biased region" description="Low complexity" evidence="1">
    <location>
        <begin position="55"/>
        <end position="68"/>
    </location>
</feature>
<dbReference type="Pfam" id="PF05486">
    <property type="entry name" value="SRP9-21"/>
    <property type="match status" value="1"/>
</dbReference>
<dbReference type="GO" id="GO:0005786">
    <property type="term" value="C:signal recognition particle, endoplasmic reticulum targeting"/>
    <property type="evidence" value="ECO:0007669"/>
    <property type="project" value="TreeGrafter"/>
</dbReference>
<dbReference type="PANTHER" id="PTHR12834:SF12">
    <property type="entry name" value="SIGNAL RECOGNITION PARTICLE 9 KDA PROTEIN"/>
    <property type="match status" value="1"/>
</dbReference>
<reference evidence="3" key="1">
    <citation type="journal article" date="2020" name="Stud. Mycol.">
        <title>101 Dothideomycetes genomes: a test case for predicting lifestyles and emergence of pathogens.</title>
        <authorList>
            <person name="Haridas S."/>
            <person name="Albert R."/>
            <person name="Binder M."/>
            <person name="Bloem J."/>
            <person name="Labutti K."/>
            <person name="Salamov A."/>
            <person name="Andreopoulos B."/>
            <person name="Baker S."/>
            <person name="Barry K."/>
            <person name="Bills G."/>
            <person name="Bluhm B."/>
            <person name="Cannon C."/>
            <person name="Castanera R."/>
            <person name="Culley D."/>
            <person name="Daum C."/>
            <person name="Ezra D."/>
            <person name="Gonzalez J."/>
            <person name="Henrissat B."/>
            <person name="Kuo A."/>
            <person name="Liang C."/>
            <person name="Lipzen A."/>
            <person name="Lutzoni F."/>
            <person name="Magnuson J."/>
            <person name="Mondo S."/>
            <person name="Nolan M."/>
            <person name="Ohm R."/>
            <person name="Pangilinan J."/>
            <person name="Park H.-J."/>
            <person name="Ramirez L."/>
            <person name="Alfaro M."/>
            <person name="Sun H."/>
            <person name="Tritt A."/>
            <person name="Yoshinaga Y."/>
            <person name="Zwiers L.-H."/>
            <person name="Turgeon B."/>
            <person name="Goodwin S."/>
            <person name="Spatafora J."/>
            <person name="Crous P."/>
            <person name="Grigoriev I."/>
        </authorList>
    </citation>
    <scope>NUCLEOTIDE SEQUENCE</scope>
    <source>
        <strain evidence="3">CBS 119925</strain>
    </source>
</reference>
<gene>
    <name evidence="3" type="ORF">M011DRAFT_522333</name>
</gene>
<feature type="compositionally biased region" description="Polar residues" evidence="1">
    <location>
        <begin position="29"/>
        <end position="38"/>
    </location>
</feature>
<organism evidence="3 4">
    <name type="scientific">Sporormia fimetaria CBS 119925</name>
    <dbReference type="NCBI Taxonomy" id="1340428"/>
    <lineage>
        <taxon>Eukaryota</taxon>
        <taxon>Fungi</taxon>
        <taxon>Dikarya</taxon>
        <taxon>Ascomycota</taxon>
        <taxon>Pezizomycotina</taxon>
        <taxon>Dothideomycetes</taxon>
        <taxon>Pleosporomycetidae</taxon>
        <taxon>Pleosporales</taxon>
        <taxon>Sporormiaceae</taxon>
        <taxon>Sporormia</taxon>
    </lineage>
</organism>
<dbReference type="GO" id="GO:0006614">
    <property type="term" value="P:SRP-dependent cotranslational protein targeting to membrane"/>
    <property type="evidence" value="ECO:0007669"/>
    <property type="project" value="InterPro"/>
</dbReference>
<evidence type="ECO:0000256" key="1">
    <source>
        <dbReference type="SAM" id="MobiDB-lite"/>
    </source>
</evidence>
<protein>
    <recommendedName>
        <fullName evidence="2">SRP9 domain-containing protein</fullName>
    </recommendedName>
</protein>
<dbReference type="AlphaFoldDB" id="A0A6A6UV82"/>
<feature type="region of interest" description="Disordered" evidence="1">
    <location>
        <begin position="29"/>
        <end position="76"/>
    </location>
</feature>